<feature type="non-terminal residue" evidence="1">
    <location>
        <position position="1"/>
    </location>
</feature>
<sequence length="32" mass="3819">LVFRLTNLKGREKDFLAKMVDEVKIANDNFFF</sequence>
<proteinExistence type="predicted"/>
<gene>
    <name evidence="1" type="ORF">S06H3_44936</name>
</gene>
<reference evidence="1" key="1">
    <citation type="journal article" date="2014" name="Front. Microbiol.">
        <title>High frequency of phylogenetically diverse reductive dehalogenase-homologous genes in deep subseafloor sedimentary metagenomes.</title>
        <authorList>
            <person name="Kawai M."/>
            <person name="Futagami T."/>
            <person name="Toyoda A."/>
            <person name="Takaki Y."/>
            <person name="Nishi S."/>
            <person name="Hori S."/>
            <person name="Arai W."/>
            <person name="Tsubouchi T."/>
            <person name="Morono Y."/>
            <person name="Uchiyama I."/>
            <person name="Ito T."/>
            <person name="Fujiyama A."/>
            <person name="Inagaki F."/>
            <person name="Takami H."/>
        </authorList>
    </citation>
    <scope>NUCLEOTIDE SEQUENCE</scope>
    <source>
        <strain evidence="1">Expedition CK06-06</strain>
    </source>
</reference>
<dbReference type="AlphaFoldDB" id="X1PM70"/>
<name>X1PM70_9ZZZZ</name>
<protein>
    <submittedName>
        <fullName evidence="1">Uncharacterized protein</fullName>
    </submittedName>
</protein>
<comment type="caution">
    <text evidence="1">The sequence shown here is derived from an EMBL/GenBank/DDBJ whole genome shotgun (WGS) entry which is preliminary data.</text>
</comment>
<dbReference type="EMBL" id="BARV01028000">
    <property type="protein sequence ID" value="GAI43621.1"/>
    <property type="molecule type" value="Genomic_DNA"/>
</dbReference>
<evidence type="ECO:0000313" key="1">
    <source>
        <dbReference type="EMBL" id="GAI43621.1"/>
    </source>
</evidence>
<accession>X1PM70</accession>
<organism evidence="1">
    <name type="scientific">marine sediment metagenome</name>
    <dbReference type="NCBI Taxonomy" id="412755"/>
    <lineage>
        <taxon>unclassified sequences</taxon>
        <taxon>metagenomes</taxon>
        <taxon>ecological metagenomes</taxon>
    </lineage>
</organism>